<feature type="binding site" evidence="6">
    <location>
        <position position="128"/>
    </location>
    <ligand>
        <name>ATP</name>
        <dbReference type="ChEBI" id="CHEBI:30616"/>
    </ligand>
</feature>
<feature type="binding site" evidence="6">
    <location>
        <position position="134"/>
    </location>
    <ligand>
        <name>Zn(2+)</name>
        <dbReference type="ChEBI" id="CHEBI:29105"/>
        <note>structural</note>
    </ligand>
</feature>
<dbReference type="GO" id="GO:0044209">
    <property type="term" value="P:AMP salvage"/>
    <property type="evidence" value="ECO:0007669"/>
    <property type="project" value="UniProtKB-UniRule"/>
</dbReference>
<comment type="catalytic activity">
    <reaction evidence="6 8">
        <text>AMP + ATP = 2 ADP</text>
        <dbReference type="Rhea" id="RHEA:12973"/>
        <dbReference type="ChEBI" id="CHEBI:30616"/>
        <dbReference type="ChEBI" id="CHEBI:456215"/>
        <dbReference type="ChEBI" id="CHEBI:456216"/>
        <dbReference type="EC" id="2.7.4.3"/>
    </reaction>
</comment>
<evidence type="ECO:0000256" key="7">
    <source>
        <dbReference type="RuleBase" id="RU003330"/>
    </source>
</evidence>
<feature type="region of interest" description="LID" evidence="6">
    <location>
        <begin position="127"/>
        <end position="164"/>
    </location>
</feature>
<evidence type="ECO:0000256" key="6">
    <source>
        <dbReference type="HAMAP-Rule" id="MF_00235"/>
    </source>
</evidence>
<evidence type="ECO:0000256" key="4">
    <source>
        <dbReference type="ARBA" id="ARBA00022777"/>
    </source>
</evidence>
<dbReference type="GO" id="GO:0004017">
    <property type="term" value="F:AMP kinase activity"/>
    <property type="evidence" value="ECO:0007669"/>
    <property type="project" value="UniProtKB-UniRule"/>
</dbReference>
<dbReference type="HAMAP" id="MF_00235">
    <property type="entry name" value="Adenylate_kinase_Adk"/>
    <property type="match status" value="1"/>
</dbReference>
<reference evidence="10" key="1">
    <citation type="journal article" date="2014" name="Int. J. Syst. Evol. Microbiol.">
        <title>Complete genome sequence of Corynebacterium casei LMG S-19264T (=DSM 44701T), isolated from a smear-ripened cheese.</title>
        <authorList>
            <consortium name="US DOE Joint Genome Institute (JGI-PGF)"/>
            <person name="Walter F."/>
            <person name="Albersmeier A."/>
            <person name="Kalinowski J."/>
            <person name="Ruckert C."/>
        </authorList>
    </citation>
    <scope>NUCLEOTIDE SEQUENCE</scope>
    <source>
        <strain evidence="10">JCM 3091</strain>
    </source>
</reference>
<evidence type="ECO:0000313" key="10">
    <source>
        <dbReference type="EMBL" id="GGK13854.1"/>
    </source>
</evidence>
<dbReference type="EMBL" id="BMQC01000001">
    <property type="protein sequence ID" value="GGK13854.1"/>
    <property type="molecule type" value="Genomic_DNA"/>
</dbReference>
<dbReference type="Proteomes" id="UP000662200">
    <property type="component" value="Unassembled WGS sequence"/>
</dbReference>
<feature type="binding site" evidence="6">
    <location>
        <position position="151"/>
    </location>
    <ligand>
        <name>Zn(2+)</name>
        <dbReference type="ChEBI" id="CHEBI:29105"/>
        <note>structural</note>
    </ligand>
</feature>
<keyword evidence="6" id="KW-0479">Metal-binding</keyword>
<sequence length="218" mass="23689">MMRLVLVGPPGAGKGTQAEFVAAHLAVPKISTGDIFRGNVAQGTPLGIQAKRYMDSGQLVPDEVTINMVADRLSEADAADGFLLDGFPRTTPQAVALDKLLADLGTQIDLVLELVVDDDEVIRRLSGRRNCRGCQKIWHLEYDAPSRENVCDRCGGELYQRDDDKAETIAERLRVYARDTAPLVDYYGAQGKLVGIDATGPVEDVTNRAIDALRSYGV</sequence>
<dbReference type="InterPro" id="IPR007862">
    <property type="entry name" value="Adenylate_kinase_lid-dom"/>
</dbReference>
<evidence type="ECO:0000313" key="11">
    <source>
        <dbReference type="Proteomes" id="UP000662200"/>
    </source>
</evidence>
<keyword evidence="5 6" id="KW-0067">ATP-binding</keyword>
<comment type="domain">
    <text evidence="6">Consists of three domains, a large central CORE domain and two small peripheral domains, NMPbind and LID, which undergo movements during catalysis. The LID domain closes over the site of phosphoryl transfer upon ATP binding. Assembling and dissambling the active center during each catalytic cycle provides an effective means to prevent ATP hydrolysis. Some bacteria have evolved a zinc-coordinating structure that stabilizes the LID domain.</text>
</comment>
<dbReference type="NCBIfam" id="NF011100">
    <property type="entry name" value="PRK14527.1"/>
    <property type="match status" value="1"/>
</dbReference>
<evidence type="ECO:0000256" key="3">
    <source>
        <dbReference type="ARBA" id="ARBA00022741"/>
    </source>
</evidence>
<dbReference type="EC" id="2.7.4.3" evidence="6 8"/>
<accession>A0A8J3FE25</accession>
<dbReference type="AlphaFoldDB" id="A0A8J3FE25"/>
<evidence type="ECO:0000256" key="1">
    <source>
        <dbReference type="ARBA" id="ARBA00022679"/>
    </source>
</evidence>
<gene>
    <name evidence="6 10" type="primary">adk</name>
    <name evidence="10" type="ORF">GCM10010124_03010</name>
</gene>
<dbReference type="NCBIfam" id="NF001380">
    <property type="entry name" value="PRK00279.1-2"/>
    <property type="match status" value="1"/>
</dbReference>
<dbReference type="InterPro" id="IPR006259">
    <property type="entry name" value="Adenyl_kin_sub"/>
</dbReference>
<feature type="binding site" evidence="6">
    <location>
        <begin position="86"/>
        <end position="89"/>
    </location>
    <ligand>
        <name>AMP</name>
        <dbReference type="ChEBI" id="CHEBI:456215"/>
    </ligand>
</feature>
<dbReference type="NCBIfam" id="TIGR01351">
    <property type="entry name" value="adk"/>
    <property type="match status" value="1"/>
</dbReference>
<evidence type="ECO:0000256" key="5">
    <source>
        <dbReference type="ARBA" id="ARBA00022840"/>
    </source>
</evidence>
<dbReference type="Pfam" id="PF00406">
    <property type="entry name" value="ADK"/>
    <property type="match status" value="1"/>
</dbReference>
<feature type="binding site" evidence="6">
    <location>
        <begin position="58"/>
        <end position="60"/>
    </location>
    <ligand>
        <name>AMP</name>
        <dbReference type="ChEBI" id="CHEBI:456215"/>
    </ligand>
</feature>
<comment type="similarity">
    <text evidence="6 7">Belongs to the adenylate kinase family.</text>
</comment>
<feature type="binding site" evidence="6">
    <location>
        <position position="200"/>
    </location>
    <ligand>
        <name>ATP</name>
        <dbReference type="ChEBI" id="CHEBI:30616"/>
    </ligand>
</feature>
<dbReference type="Pfam" id="PF05191">
    <property type="entry name" value="ADK_lid"/>
    <property type="match status" value="1"/>
</dbReference>
<keyword evidence="11" id="KW-1185">Reference proteome</keyword>
<keyword evidence="4 6" id="KW-0418">Kinase</keyword>
<proteinExistence type="inferred from homology"/>
<keyword evidence="6" id="KW-0862">Zinc</keyword>
<feature type="binding site" evidence="6">
    <location>
        <position position="93"/>
    </location>
    <ligand>
        <name>AMP</name>
        <dbReference type="ChEBI" id="CHEBI:456215"/>
    </ligand>
</feature>
<dbReference type="PANTHER" id="PTHR23359">
    <property type="entry name" value="NUCLEOTIDE KINASE"/>
    <property type="match status" value="1"/>
</dbReference>
<comment type="caution">
    <text evidence="10">The sequence shown here is derived from an EMBL/GenBank/DDBJ whole genome shotgun (WGS) entry which is preliminary data.</text>
</comment>
<dbReference type="UniPathway" id="UPA00588">
    <property type="reaction ID" value="UER00649"/>
</dbReference>
<dbReference type="InterPro" id="IPR027417">
    <property type="entry name" value="P-loop_NTPase"/>
</dbReference>
<dbReference type="Gene3D" id="3.40.50.300">
    <property type="entry name" value="P-loop containing nucleotide triphosphate hydrolases"/>
    <property type="match status" value="1"/>
</dbReference>
<comment type="caution">
    <text evidence="6">Lacks conserved residue(s) required for the propagation of feature annotation.</text>
</comment>
<organism evidence="10 11">
    <name type="scientific">Pilimelia terevasa</name>
    <dbReference type="NCBI Taxonomy" id="53372"/>
    <lineage>
        <taxon>Bacteria</taxon>
        <taxon>Bacillati</taxon>
        <taxon>Actinomycetota</taxon>
        <taxon>Actinomycetes</taxon>
        <taxon>Micromonosporales</taxon>
        <taxon>Micromonosporaceae</taxon>
        <taxon>Pilimelia</taxon>
    </lineage>
</organism>
<evidence type="ECO:0000256" key="8">
    <source>
        <dbReference type="RuleBase" id="RU003331"/>
    </source>
</evidence>
<feature type="binding site" evidence="6">
    <location>
        <position position="172"/>
    </location>
    <ligand>
        <name>AMP</name>
        <dbReference type="ChEBI" id="CHEBI:456215"/>
    </ligand>
</feature>
<dbReference type="GO" id="GO:0005524">
    <property type="term" value="F:ATP binding"/>
    <property type="evidence" value="ECO:0007669"/>
    <property type="project" value="UniProtKB-UniRule"/>
</dbReference>
<keyword evidence="6" id="KW-0963">Cytoplasm</keyword>
<feature type="binding site" evidence="6">
    <location>
        <position position="154"/>
    </location>
    <ligand>
        <name>Zn(2+)</name>
        <dbReference type="ChEBI" id="CHEBI:29105"/>
        <note>structural</note>
    </ligand>
</feature>
<name>A0A8J3FE25_9ACTN</name>
<feature type="binding site" evidence="6">
    <location>
        <begin position="11"/>
        <end position="16"/>
    </location>
    <ligand>
        <name>ATP</name>
        <dbReference type="ChEBI" id="CHEBI:30616"/>
    </ligand>
</feature>
<feature type="region of interest" description="NMP" evidence="6">
    <location>
        <begin position="31"/>
        <end position="60"/>
    </location>
</feature>
<dbReference type="FunFam" id="3.40.50.300:FF:000106">
    <property type="entry name" value="Adenylate kinase mitochondrial"/>
    <property type="match status" value="1"/>
</dbReference>
<keyword evidence="1 6" id="KW-0808">Transferase</keyword>
<dbReference type="NCBIfam" id="NF001381">
    <property type="entry name" value="PRK00279.1-3"/>
    <property type="match status" value="1"/>
</dbReference>
<comment type="function">
    <text evidence="6">Catalyzes the reversible transfer of the terminal phosphate group between ATP and AMP. Plays an important role in cellular energy homeostasis and in adenine nucleotide metabolism.</text>
</comment>
<protein>
    <recommendedName>
        <fullName evidence="6 8">Adenylate kinase</fullName>
        <shortName evidence="6">AK</shortName>
        <ecNumber evidence="6 8">2.7.4.3</ecNumber>
    </recommendedName>
    <alternativeName>
        <fullName evidence="6">ATP-AMP transphosphorylase</fullName>
    </alternativeName>
    <alternativeName>
        <fullName evidence="6">ATP:AMP phosphotransferase</fullName>
    </alternativeName>
    <alternativeName>
        <fullName evidence="6">Adenylate monophosphate kinase</fullName>
    </alternativeName>
</protein>
<reference evidence="10" key="2">
    <citation type="submission" date="2020-09" db="EMBL/GenBank/DDBJ databases">
        <authorList>
            <person name="Sun Q."/>
            <person name="Ohkuma M."/>
        </authorList>
    </citation>
    <scope>NUCLEOTIDE SEQUENCE</scope>
    <source>
        <strain evidence="10">JCM 3091</strain>
    </source>
</reference>
<dbReference type="CDD" id="cd01428">
    <property type="entry name" value="ADK"/>
    <property type="match status" value="1"/>
</dbReference>
<dbReference type="GO" id="GO:0005737">
    <property type="term" value="C:cytoplasm"/>
    <property type="evidence" value="ECO:0007669"/>
    <property type="project" value="UniProtKB-SubCell"/>
</dbReference>
<dbReference type="SUPFAM" id="SSF52540">
    <property type="entry name" value="P-loop containing nucleoside triphosphate hydrolases"/>
    <property type="match status" value="1"/>
</dbReference>
<comment type="subunit">
    <text evidence="6 8">Monomer.</text>
</comment>
<evidence type="ECO:0000256" key="2">
    <source>
        <dbReference type="ARBA" id="ARBA00022727"/>
    </source>
</evidence>
<feature type="binding site" evidence="6">
    <location>
        <position position="131"/>
    </location>
    <ligand>
        <name>Zn(2+)</name>
        <dbReference type="ChEBI" id="CHEBI:29105"/>
        <note>structural</note>
    </ligand>
</feature>
<dbReference type="PRINTS" id="PR00094">
    <property type="entry name" value="ADENYLTKNASE"/>
</dbReference>
<feature type="domain" description="Adenylate kinase active site lid" evidence="9">
    <location>
        <begin position="128"/>
        <end position="163"/>
    </location>
</feature>
<dbReference type="GO" id="GO:0008270">
    <property type="term" value="F:zinc ion binding"/>
    <property type="evidence" value="ECO:0007669"/>
    <property type="project" value="UniProtKB-UniRule"/>
</dbReference>
<evidence type="ECO:0000259" key="9">
    <source>
        <dbReference type="Pfam" id="PF05191"/>
    </source>
</evidence>
<keyword evidence="3 6" id="KW-0547">Nucleotide-binding</keyword>
<dbReference type="InterPro" id="IPR000850">
    <property type="entry name" value="Adenylat/UMP-CMP_kin"/>
</dbReference>
<dbReference type="InterPro" id="IPR033690">
    <property type="entry name" value="Adenylat_kinase_CS"/>
</dbReference>
<keyword evidence="2 6" id="KW-0545">Nucleotide biosynthesis</keyword>
<feature type="binding site" evidence="6">
    <location>
        <position position="32"/>
    </location>
    <ligand>
        <name>AMP</name>
        <dbReference type="ChEBI" id="CHEBI:456215"/>
    </ligand>
</feature>
<comment type="subcellular location">
    <subcellularLocation>
        <location evidence="6 8">Cytoplasm</location>
    </subcellularLocation>
</comment>
<dbReference type="PROSITE" id="PS00113">
    <property type="entry name" value="ADENYLATE_KINASE"/>
    <property type="match status" value="1"/>
</dbReference>
<feature type="binding site" evidence="6">
    <location>
        <position position="161"/>
    </location>
    <ligand>
        <name>AMP</name>
        <dbReference type="ChEBI" id="CHEBI:456215"/>
    </ligand>
</feature>
<feature type="binding site" evidence="6">
    <location>
        <position position="37"/>
    </location>
    <ligand>
        <name>AMP</name>
        <dbReference type="ChEBI" id="CHEBI:456215"/>
    </ligand>
</feature>
<comment type="pathway">
    <text evidence="6">Purine metabolism; AMP biosynthesis via salvage pathway; AMP from ADP: step 1/1.</text>
</comment>